<dbReference type="GO" id="GO:0044183">
    <property type="term" value="F:protein folding chaperone"/>
    <property type="evidence" value="ECO:0007669"/>
    <property type="project" value="InterPro"/>
</dbReference>
<dbReference type="FunFam" id="2.30.33.40:FF:000001">
    <property type="entry name" value="10 kDa chaperonin"/>
    <property type="match status" value="2"/>
</dbReference>
<dbReference type="Proteomes" id="UP000007014">
    <property type="component" value="Chromosome 19"/>
</dbReference>
<dbReference type="GO" id="GO:0051082">
    <property type="term" value="F:unfolded protein binding"/>
    <property type="evidence" value="ECO:0007669"/>
    <property type="project" value="TreeGrafter"/>
</dbReference>
<dbReference type="GeneID" id="16997205"/>
<dbReference type="Gene3D" id="2.30.33.40">
    <property type="entry name" value="GroES chaperonin"/>
    <property type="match status" value="2"/>
</dbReference>
<dbReference type="InterPro" id="IPR020818">
    <property type="entry name" value="Chaperonin_GroES"/>
</dbReference>
<dbReference type="GO" id="GO:0005524">
    <property type="term" value="F:ATP binding"/>
    <property type="evidence" value="ECO:0007669"/>
    <property type="project" value="InterPro"/>
</dbReference>
<sequence length="273" mass="29205">MFVQGSILRHSCTLGKRNSSFAGGVAVSTAAPTAGLAAARTLRLRTRGFRSLVAVHQATSGTHSINSYTTGGPVQALGRYVLVRLDRKETQTVGGIVLAESAQEKPSRGTVVSVGGGAWHPNAPVKMPMAVKPGDVVLFGKYGGTEVKMDDEDHVFVSMDDILGVYDGGKVDDPQALKPVFDRVLVQMEKKTERRSASGIIVAPTASVDEDAKAGRVVAVGPGRFMVNGEYEPVPVQVGEWVMFRKYSGSEVKFGDQEYNVVRIADLLAKWKA</sequence>
<reference evidence="7 8" key="1">
    <citation type="journal article" date="2004" name="Nature">
        <title>Genome sequence of the ultrasmall unicellular red alga Cyanidioschyzon merolae 10D.</title>
        <authorList>
            <person name="Matsuzaki M."/>
            <person name="Misumi O."/>
            <person name="Shin-i T."/>
            <person name="Maruyama S."/>
            <person name="Takahara M."/>
            <person name="Miyagishima S."/>
            <person name="Mori T."/>
            <person name="Nishida K."/>
            <person name="Yagisawa F."/>
            <person name="Nishida K."/>
            <person name="Yoshida Y."/>
            <person name="Nishimura Y."/>
            <person name="Nakao S."/>
            <person name="Kobayashi T."/>
            <person name="Momoyama Y."/>
            <person name="Higashiyama T."/>
            <person name="Minoda A."/>
            <person name="Sano M."/>
            <person name="Nomoto H."/>
            <person name="Oishi K."/>
            <person name="Hayashi H."/>
            <person name="Ohta F."/>
            <person name="Nishizaka S."/>
            <person name="Haga S."/>
            <person name="Miura S."/>
            <person name="Morishita T."/>
            <person name="Kabeya Y."/>
            <person name="Terasawa K."/>
            <person name="Suzuki Y."/>
            <person name="Ishii Y."/>
            <person name="Asakawa S."/>
            <person name="Takano H."/>
            <person name="Ohta N."/>
            <person name="Kuroiwa H."/>
            <person name="Tanaka K."/>
            <person name="Shimizu N."/>
            <person name="Sugano S."/>
            <person name="Sato N."/>
            <person name="Nozaki H."/>
            <person name="Ogasawara N."/>
            <person name="Kohara Y."/>
            <person name="Kuroiwa T."/>
        </authorList>
    </citation>
    <scope>NUCLEOTIDE SEQUENCE [LARGE SCALE GENOMIC DNA]</scope>
    <source>
        <strain evidence="7 8">10D</strain>
    </source>
</reference>
<dbReference type="InterPro" id="IPR037124">
    <property type="entry name" value="Chaperonin_GroES_sf"/>
</dbReference>
<dbReference type="InterPro" id="IPR011032">
    <property type="entry name" value="GroES-like_sf"/>
</dbReference>
<dbReference type="OrthoDB" id="184876at2759"/>
<dbReference type="Pfam" id="PF00166">
    <property type="entry name" value="Cpn10"/>
    <property type="match status" value="2"/>
</dbReference>
<keyword evidence="2 6" id="KW-0143">Chaperone</keyword>
<evidence type="ECO:0000256" key="2">
    <source>
        <dbReference type="ARBA" id="ARBA00023186"/>
    </source>
</evidence>
<evidence type="ECO:0000256" key="3">
    <source>
        <dbReference type="ARBA" id="ARBA00031971"/>
    </source>
</evidence>
<evidence type="ECO:0000256" key="4">
    <source>
        <dbReference type="ARBA" id="ARBA00073031"/>
    </source>
</evidence>
<dbReference type="CDD" id="cd00320">
    <property type="entry name" value="cpn10"/>
    <property type="match status" value="2"/>
</dbReference>
<gene>
    <name evidence="7" type="ORF">CYME_CMS188C</name>
</gene>
<evidence type="ECO:0000313" key="7">
    <source>
        <dbReference type="EMBL" id="BAM82806.1"/>
    </source>
</evidence>
<reference evidence="7 8" key="2">
    <citation type="journal article" date="2007" name="BMC Biol.">
        <title>A 100%-complete sequence reveals unusually simple genomic features in the hot-spring red alga Cyanidioschyzon merolae.</title>
        <authorList>
            <person name="Nozaki H."/>
            <person name="Takano H."/>
            <person name="Misumi O."/>
            <person name="Terasawa K."/>
            <person name="Matsuzaki M."/>
            <person name="Maruyama S."/>
            <person name="Nishida K."/>
            <person name="Yagisawa F."/>
            <person name="Yoshida Y."/>
            <person name="Fujiwara T."/>
            <person name="Takio S."/>
            <person name="Tamura K."/>
            <person name="Chung S.J."/>
            <person name="Nakamura S."/>
            <person name="Kuroiwa H."/>
            <person name="Tanaka K."/>
            <person name="Sato N."/>
            <person name="Kuroiwa T."/>
        </authorList>
    </citation>
    <scope>NUCLEOTIDE SEQUENCE [LARGE SCALE GENOMIC DNA]</scope>
    <source>
        <strain evidence="7 8">10D</strain>
    </source>
</reference>
<proteinExistence type="inferred from homology"/>
<name>M1UWX1_CYAM1</name>
<dbReference type="GO" id="GO:0051087">
    <property type="term" value="F:protein-folding chaperone binding"/>
    <property type="evidence" value="ECO:0007669"/>
    <property type="project" value="TreeGrafter"/>
</dbReference>
<dbReference type="SUPFAM" id="SSF50129">
    <property type="entry name" value="GroES-like"/>
    <property type="match status" value="2"/>
</dbReference>
<keyword evidence="8" id="KW-1185">Reference proteome</keyword>
<dbReference type="PRINTS" id="PR00297">
    <property type="entry name" value="CHAPERONIN10"/>
</dbReference>
<organism evidence="7 8">
    <name type="scientific">Cyanidioschyzon merolae (strain NIES-3377 / 10D)</name>
    <name type="common">Unicellular red alga</name>
    <dbReference type="NCBI Taxonomy" id="280699"/>
    <lineage>
        <taxon>Eukaryota</taxon>
        <taxon>Rhodophyta</taxon>
        <taxon>Bangiophyceae</taxon>
        <taxon>Cyanidiales</taxon>
        <taxon>Cyanidiaceae</taxon>
        <taxon>Cyanidioschyzon</taxon>
    </lineage>
</organism>
<evidence type="ECO:0000313" key="8">
    <source>
        <dbReference type="Proteomes" id="UP000007014"/>
    </source>
</evidence>
<dbReference type="OMA" id="DIRVNDY"/>
<comment type="similarity">
    <text evidence="1 6">Belongs to the GroES chaperonin family.</text>
</comment>
<dbReference type="HOGENOM" id="CLU_086520_0_0_1"/>
<dbReference type="KEGG" id="cme:CYME_CMS188C"/>
<protein>
    <recommendedName>
        <fullName evidence="4">20 kDa chaperonin, chloroplastic</fullName>
    </recommendedName>
    <alternativeName>
        <fullName evidence="3">Chaperonin 10</fullName>
    </alternativeName>
    <alternativeName>
        <fullName evidence="5">Protein Cpn21</fullName>
    </alternativeName>
</protein>
<evidence type="ECO:0000256" key="5">
    <source>
        <dbReference type="ARBA" id="ARBA00079398"/>
    </source>
</evidence>
<dbReference type="RefSeq" id="XP_005538842.1">
    <property type="nucleotide sequence ID" value="XM_005538785.1"/>
</dbReference>
<dbReference type="GO" id="GO:0046872">
    <property type="term" value="F:metal ion binding"/>
    <property type="evidence" value="ECO:0007669"/>
    <property type="project" value="TreeGrafter"/>
</dbReference>
<evidence type="ECO:0000256" key="1">
    <source>
        <dbReference type="ARBA" id="ARBA00006975"/>
    </source>
</evidence>
<dbReference type="Gramene" id="CMS188CT">
    <property type="protein sequence ID" value="CMS188CT"/>
    <property type="gene ID" value="CMS188C"/>
</dbReference>
<dbReference type="eggNOG" id="KOG1641">
    <property type="taxonomic scope" value="Eukaryota"/>
</dbReference>
<dbReference type="HAMAP" id="MF_00580">
    <property type="entry name" value="CH10"/>
    <property type="match status" value="2"/>
</dbReference>
<dbReference type="EMBL" id="AP006501">
    <property type="protein sequence ID" value="BAM82806.1"/>
    <property type="molecule type" value="Genomic_DNA"/>
</dbReference>
<dbReference type="STRING" id="280699.M1UWX1"/>
<dbReference type="PANTHER" id="PTHR10772:SF63">
    <property type="entry name" value="20 KDA CHAPERONIN, CHLOROPLASTIC"/>
    <property type="match status" value="1"/>
</dbReference>
<dbReference type="SMART" id="SM00883">
    <property type="entry name" value="Cpn10"/>
    <property type="match status" value="2"/>
</dbReference>
<accession>M1UWX1</accession>
<dbReference type="PANTHER" id="PTHR10772">
    <property type="entry name" value="10 KDA HEAT SHOCK PROTEIN"/>
    <property type="match status" value="1"/>
</dbReference>
<dbReference type="AlphaFoldDB" id="M1UWX1"/>
<evidence type="ECO:0000256" key="6">
    <source>
        <dbReference type="RuleBase" id="RU003479"/>
    </source>
</evidence>